<keyword evidence="1" id="KW-0472">Membrane</keyword>
<feature type="transmembrane region" description="Helical" evidence="1">
    <location>
        <begin position="12"/>
        <end position="32"/>
    </location>
</feature>
<dbReference type="Proteomes" id="UP000638560">
    <property type="component" value="Unassembled WGS sequence"/>
</dbReference>
<evidence type="ECO:0000313" key="2">
    <source>
        <dbReference type="EMBL" id="MBF9129056.1"/>
    </source>
</evidence>
<comment type="caution">
    <text evidence="2">The sequence shown here is derived from an EMBL/GenBank/DDBJ whole genome shotgun (WGS) entry which is preliminary data.</text>
</comment>
<reference evidence="2 3" key="1">
    <citation type="submission" date="2020-11" db="EMBL/GenBank/DDBJ databases">
        <title>A novel isolate from a Black sea contaminated sediment with potential to produce alkanes: Plantactinospora alkalitolerans sp. nov.</title>
        <authorList>
            <person name="Carro L."/>
            <person name="Veyisoglu A."/>
            <person name="Guven K."/>
            <person name="Schumann P."/>
            <person name="Klenk H.-P."/>
            <person name="Sahin N."/>
        </authorList>
    </citation>
    <scope>NUCLEOTIDE SEQUENCE [LARGE SCALE GENOMIC DNA]</scope>
    <source>
        <strain evidence="2 3">S1510</strain>
    </source>
</reference>
<feature type="transmembrane region" description="Helical" evidence="1">
    <location>
        <begin position="116"/>
        <end position="141"/>
    </location>
</feature>
<keyword evidence="1" id="KW-1133">Transmembrane helix</keyword>
<proteinExistence type="predicted"/>
<name>A0ABS0GS81_9ACTN</name>
<evidence type="ECO:0000256" key="1">
    <source>
        <dbReference type="SAM" id="Phobius"/>
    </source>
</evidence>
<feature type="transmembrane region" description="Helical" evidence="1">
    <location>
        <begin position="71"/>
        <end position="95"/>
    </location>
</feature>
<evidence type="ECO:0000313" key="3">
    <source>
        <dbReference type="Proteomes" id="UP000638560"/>
    </source>
</evidence>
<feature type="transmembrane region" description="Helical" evidence="1">
    <location>
        <begin position="161"/>
        <end position="180"/>
    </location>
</feature>
<protein>
    <submittedName>
        <fullName evidence="2">ABC transporter permease subunit</fullName>
    </submittedName>
</protein>
<feature type="transmembrane region" description="Helical" evidence="1">
    <location>
        <begin position="289"/>
        <end position="309"/>
    </location>
</feature>
<dbReference type="RefSeq" id="WP_196200698.1">
    <property type="nucleotide sequence ID" value="NZ_JADPUN010000102.1"/>
</dbReference>
<dbReference type="EMBL" id="JADPUN010000102">
    <property type="protein sequence ID" value="MBF9129056.1"/>
    <property type="molecule type" value="Genomic_DNA"/>
</dbReference>
<organism evidence="2 3">
    <name type="scientific">Plantactinospora alkalitolerans</name>
    <dbReference type="NCBI Taxonomy" id="2789879"/>
    <lineage>
        <taxon>Bacteria</taxon>
        <taxon>Bacillati</taxon>
        <taxon>Actinomycetota</taxon>
        <taxon>Actinomycetes</taxon>
        <taxon>Micromonosporales</taxon>
        <taxon>Micromonosporaceae</taxon>
        <taxon>Plantactinospora</taxon>
    </lineage>
</organism>
<gene>
    <name evidence="2" type="ORF">I0C86_08680</name>
</gene>
<keyword evidence="3" id="KW-1185">Reference proteome</keyword>
<feature type="transmembrane region" description="Helical" evidence="1">
    <location>
        <begin position="185"/>
        <end position="204"/>
    </location>
</feature>
<keyword evidence="1" id="KW-0812">Transmembrane</keyword>
<sequence>MLWLTWRQHRWQLIGVAVVVAVYCGYLVYAGLQAHQASQVLDACSSGSGAGLPSPSCESASSTVNDVHSSMINVVTFGNLLPLAVGMFWGAPLISRELEQGTYRLTFTQTVSRRRWLAVKLGILSGAAALLGTVTGAVVSWSQQGANEPFGDDRLFSQAGAVPAATWVFALLTGATLGLLRRTTAAIAVTLVALPLVFAGLLFLRPHYLPPAERLVGGSAMIQGEAPSNDPRGWLFSVSYLDRTGRELSPSAAGTVCADPANTFPSPQCLDRTGLRQRIVYHPTDRYPWFQLIEMGILLTAAGAMALVIRWRVSRHLV</sequence>
<accession>A0ABS0GS81</accession>